<sequence>MDISSTTQLPGITPPGITFNSSKPGYWRSINHTLLNHCGVRCEAHVNWFVDASSSSFPCRGLVVVNHG</sequence>
<reference evidence="1 2" key="1">
    <citation type="journal article" date="2016" name="PLoS ONE">
        <title>Sequence Assembly of Yarrowia lipolytica Strain W29/CLIB89 Shows Transposable Element Diversity.</title>
        <authorList>
            <person name="Magnan C."/>
            <person name="Yu J."/>
            <person name="Chang I."/>
            <person name="Jahn E."/>
            <person name="Kanomata Y."/>
            <person name="Wu J."/>
            <person name="Zeller M."/>
            <person name="Oakes M."/>
            <person name="Baldi P."/>
            <person name="Sandmeyer S."/>
        </authorList>
    </citation>
    <scope>NUCLEOTIDE SEQUENCE [LARGE SCALE GENOMIC DNA]</scope>
    <source>
        <strain evidence="2">CLIB89(W29)</strain>
    </source>
</reference>
<evidence type="ECO:0000313" key="1">
    <source>
        <dbReference type="EMBL" id="AOW07584.1"/>
    </source>
</evidence>
<dbReference type="Proteomes" id="UP000182444">
    <property type="component" value="Chromosome 1F"/>
</dbReference>
<protein>
    <submittedName>
        <fullName evidence="1">Uncharacterized protein</fullName>
    </submittedName>
</protein>
<proteinExistence type="predicted"/>
<organism evidence="1 2">
    <name type="scientific">Yarrowia lipolytica</name>
    <name type="common">Candida lipolytica</name>
    <dbReference type="NCBI Taxonomy" id="4952"/>
    <lineage>
        <taxon>Eukaryota</taxon>
        <taxon>Fungi</taxon>
        <taxon>Dikarya</taxon>
        <taxon>Ascomycota</taxon>
        <taxon>Saccharomycotina</taxon>
        <taxon>Dipodascomycetes</taxon>
        <taxon>Dipodascales</taxon>
        <taxon>Dipodascales incertae sedis</taxon>
        <taxon>Yarrowia</taxon>
    </lineage>
</organism>
<accession>A0A1D8NPM0</accession>
<dbReference type="EMBL" id="CP017558">
    <property type="protein sequence ID" value="AOW07584.1"/>
    <property type="molecule type" value="Genomic_DNA"/>
</dbReference>
<dbReference type="GeneID" id="94584040"/>
<dbReference type="AlphaFoldDB" id="A0A1D8NPM0"/>
<evidence type="ECO:0000313" key="2">
    <source>
        <dbReference type="Proteomes" id="UP000182444"/>
    </source>
</evidence>
<gene>
    <name evidence="1" type="ORF">YALI1_F30086g</name>
</gene>
<dbReference type="VEuPathDB" id="FungiDB:YALI1_F30086g"/>
<name>A0A1D8NPM0_YARLL</name>
<dbReference type="RefSeq" id="XP_068139564.1">
    <property type="nucleotide sequence ID" value="XM_068283463.1"/>
</dbReference>